<gene>
    <name evidence="7" type="primary">fes</name>
    <name evidence="7" type="ORF">SAMEA3906487_01597</name>
</gene>
<dbReference type="PANTHER" id="PTHR48098:SF3">
    <property type="entry name" value="IRON(III) ENTEROBACTIN ESTERASE"/>
    <property type="match status" value="1"/>
</dbReference>
<sequence length="577" mass="62669">MILSVLGRLSGLALLAAVWQADAAPALLCSTHATPPSCTSPQTGPEVAVDAPAGQWQRWEMDGGSHAYAISLFGPDGTLLRYWPGAHNGTQDLAWVTPAAGVYRLQAQLLDFETAPAPRWTLRQQTPAAPAAGCAGDAAHTRLQSPALQQLHKQLAQADAAQATALMSAFWQGIQTRGAPLLEATAHPDEVLVTFLWRAPSGTEGQPHCVTLDWAMRSESSVDLQPLPGSDLWHASVMLPRGAKLSYQLVVDPQLPAAAPHAVGSREQRMQGRAVATQRDTLNPQRWHAGAAGLDAAGPAALHAQRSVLEIPQDGELRNVARDLPSQALTEGTLHHWRFHSALMQDARSLSLYLPKGNQAPGSLPLLVLFDREPYLARTRIDAQLDQWIRQRLVPPMAMLLVSNPSRAARGQELPPDHPAFGRMLTAELLPSIRHRYPQLTQQAAQTVVAGSSYGGLAAGWLGWSHPEVFGKVLSLSGSYWWAPSDATARWAERDWVIRQIAQGPLKPVRWFLSYGLLERGVQGAGGIVDNNRHLRNVLQAKGYPVTTHEYGGGHDYYVWGDEILLGLQTLLETGPR</sequence>
<dbReference type="SUPFAM" id="SSF81296">
    <property type="entry name" value="E set domains"/>
    <property type="match status" value="1"/>
</dbReference>
<dbReference type="SUPFAM" id="SSF53474">
    <property type="entry name" value="alpha/beta-Hydrolases"/>
    <property type="match status" value="1"/>
</dbReference>
<accession>A0A157RAB7</accession>
<evidence type="ECO:0000256" key="5">
    <source>
        <dbReference type="SAM" id="SignalP"/>
    </source>
</evidence>
<protein>
    <submittedName>
        <fullName evidence="7">Ferric enterobactin esterase</fullName>
    </submittedName>
</protein>
<dbReference type="InterPro" id="IPR050583">
    <property type="entry name" value="Mycobacterial_A85_antigen"/>
</dbReference>
<dbReference type="InterPro" id="IPR013783">
    <property type="entry name" value="Ig-like_fold"/>
</dbReference>
<dbReference type="Gene3D" id="2.60.40.10">
    <property type="entry name" value="Immunoglobulins"/>
    <property type="match status" value="1"/>
</dbReference>
<dbReference type="GO" id="GO:0006826">
    <property type="term" value="P:iron ion transport"/>
    <property type="evidence" value="ECO:0007669"/>
    <property type="project" value="InterPro"/>
</dbReference>
<dbReference type="Pfam" id="PF11806">
    <property type="entry name" value="Enterochelin_N"/>
    <property type="match status" value="1"/>
</dbReference>
<dbReference type="GO" id="GO:0005506">
    <property type="term" value="F:iron ion binding"/>
    <property type="evidence" value="ECO:0007669"/>
    <property type="project" value="InterPro"/>
</dbReference>
<evidence type="ECO:0000259" key="6">
    <source>
        <dbReference type="Pfam" id="PF11806"/>
    </source>
</evidence>
<evidence type="ECO:0000256" key="4">
    <source>
        <dbReference type="ARBA" id="ARBA00024201"/>
    </source>
</evidence>
<dbReference type="GO" id="GO:0005737">
    <property type="term" value="C:cytoplasm"/>
    <property type="evidence" value="ECO:0007669"/>
    <property type="project" value="UniProtKB-SubCell"/>
</dbReference>
<keyword evidence="2" id="KW-0963">Cytoplasm</keyword>
<feature type="domain" description="Enterochelin esterase N-terminal" evidence="6">
    <location>
        <begin position="193"/>
        <end position="294"/>
    </location>
</feature>
<dbReference type="EMBL" id="LT546645">
    <property type="protein sequence ID" value="SAI68967.1"/>
    <property type="molecule type" value="Genomic_DNA"/>
</dbReference>
<dbReference type="Pfam" id="PF00756">
    <property type="entry name" value="Esterase"/>
    <property type="match status" value="1"/>
</dbReference>
<dbReference type="KEGG" id="btrm:SAMEA390648701597"/>
<dbReference type="RefSeq" id="WP_063940022.1">
    <property type="nucleotide sequence ID" value="NZ_CP016340.1"/>
</dbReference>
<dbReference type="eggNOG" id="COG2382">
    <property type="taxonomic scope" value="Bacteria"/>
</dbReference>
<dbReference type="PATRIC" id="fig|123899.6.peg.1578"/>
<dbReference type="GeneID" id="56591112"/>
<feature type="signal peptide" evidence="5">
    <location>
        <begin position="1"/>
        <end position="23"/>
    </location>
</feature>
<dbReference type="InterPro" id="IPR021764">
    <property type="entry name" value="Enterochelin_esterase_N"/>
</dbReference>
<evidence type="ECO:0000313" key="8">
    <source>
        <dbReference type="Proteomes" id="UP000076825"/>
    </source>
</evidence>
<evidence type="ECO:0000256" key="3">
    <source>
        <dbReference type="ARBA" id="ARBA00022801"/>
    </source>
</evidence>
<keyword evidence="8" id="KW-1185">Reference proteome</keyword>
<dbReference type="PANTHER" id="PTHR48098">
    <property type="entry name" value="ENTEROCHELIN ESTERASE-RELATED"/>
    <property type="match status" value="1"/>
</dbReference>
<dbReference type="STRING" id="123899.SAMEA3906487_01597"/>
<dbReference type="AlphaFoldDB" id="A0A157RAB7"/>
<evidence type="ECO:0000256" key="1">
    <source>
        <dbReference type="ARBA" id="ARBA00004496"/>
    </source>
</evidence>
<dbReference type="Gene3D" id="3.40.50.1820">
    <property type="entry name" value="alpha/beta hydrolase"/>
    <property type="match status" value="1"/>
</dbReference>
<keyword evidence="5" id="KW-0732">Signal</keyword>
<comment type="subcellular location">
    <subcellularLocation>
        <location evidence="1">Cytoplasm</location>
    </subcellularLocation>
</comment>
<comment type="similarity">
    <text evidence="4">Belongs to the Fes family.</text>
</comment>
<evidence type="ECO:0000313" key="7">
    <source>
        <dbReference type="EMBL" id="SAI68967.1"/>
    </source>
</evidence>
<dbReference type="OrthoDB" id="9775130at2"/>
<proteinExistence type="inferred from homology"/>
<keyword evidence="3" id="KW-0378">Hydrolase</keyword>
<name>A0A157RAB7_9BORD</name>
<feature type="chain" id="PRO_5009816677" evidence="5">
    <location>
        <begin position="24"/>
        <end position="577"/>
    </location>
</feature>
<dbReference type="InterPro" id="IPR029058">
    <property type="entry name" value="AB_hydrolase_fold"/>
</dbReference>
<dbReference type="InterPro" id="IPR014756">
    <property type="entry name" value="Ig_E-set"/>
</dbReference>
<reference evidence="7 8" key="1">
    <citation type="submission" date="2016-04" db="EMBL/GenBank/DDBJ databases">
        <authorList>
            <consortium name="Pathogen Informatics"/>
        </authorList>
    </citation>
    <scope>NUCLEOTIDE SEQUENCE [LARGE SCALE GENOMIC DNA]</scope>
    <source>
        <strain evidence="7 8">H044680328</strain>
    </source>
</reference>
<dbReference type="Proteomes" id="UP000076825">
    <property type="component" value="Chromosome 1"/>
</dbReference>
<evidence type="ECO:0000256" key="2">
    <source>
        <dbReference type="ARBA" id="ARBA00022490"/>
    </source>
</evidence>
<dbReference type="GO" id="GO:0008849">
    <property type="term" value="F:enterochelin esterase activity"/>
    <property type="evidence" value="ECO:0007669"/>
    <property type="project" value="InterPro"/>
</dbReference>
<organism evidence="7 8">
    <name type="scientific">Bordetella trematum</name>
    <dbReference type="NCBI Taxonomy" id="123899"/>
    <lineage>
        <taxon>Bacteria</taxon>
        <taxon>Pseudomonadati</taxon>
        <taxon>Pseudomonadota</taxon>
        <taxon>Betaproteobacteria</taxon>
        <taxon>Burkholderiales</taxon>
        <taxon>Alcaligenaceae</taxon>
        <taxon>Bordetella</taxon>
    </lineage>
</organism>
<dbReference type="InterPro" id="IPR000801">
    <property type="entry name" value="Esterase-like"/>
</dbReference>